<keyword evidence="8" id="KW-1185">Reference proteome</keyword>
<protein>
    <recommendedName>
        <fullName evidence="2">tRNA pseudouridine(55) synthase</fullName>
        <ecNumber evidence="2">5.4.99.25</ecNumber>
    </recommendedName>
</protein>
<dbReference type="Gene3D" id="3.30.2350.10">
    <property type="entry name" value="Pseudouridine synthase"/>
    <property type="match status" value="2"/>
</dbReference>
<reference evidence="7 8" key="1">
    <citation type="submission" date="2022-03" db="EMBL/GenBank/DDBJ databases">
        <authorList>
            <person name="Macdonald S."/>
            <person name="Ahmed S."/>
            <person name="Newling K."/>
        </authorList>
    </citation>
    <scope>NUCLEOTIDE SEQUENCE [LARGE SCALE GENOMIC DNA]</scope>
</reference>
<dbReference type="Proteomes" id="UP001642260">
    <property type="component" value="Unassembled WGS sequence"/>
</dbReference>
<accession>A0ABC8LFE5</accession>
<dbReference type="AlphaFoldDB" id="A0ABC8LFE5"/>
<dbReference type="SUPFAM" id="SSF55120">
    <property type="entry name" value="Pseudouridine synthase"/>
    <property type="match status" value="1"/>
</dbReference>
<feature type="domain" description="Pseudouridine synthase II N-terminal" evidence="6">
    <location>
        <begin position="46"/>
        <end position="71"/>
    </location>
</feature>
<dbReference type="GO" id="GO:0008033">
    <property type="term" value="P:tRNA processing"/>
    <property type="evidence" value="ECO:0007669"/>
    <property type="project" value="UniProtKB-KW"/>
</dbReference>
<gene>
    <name evidence="7" type="ORF">ERUC_LOCUS34734</name>
</gene>
<evidence type="ECO:0000313" key="8">
    <source>
        <dbReference type="Proteomes" id="UP001642260"/>
    </source>
</evidence>
<evidence type="ECO:0000256" key="1">
    <source>
        <dbReference type="ARBA" id="ARBA00008999"/>
    </source>
</evidence>
<evidence type="ECO:0000256" key="5">
    <source>
        <dbReference type="SAM" id="MobiDB-lite"/>
    </source>
</evidence>
<evidence type="ECO:0000256" key="2">
    <source>
        <dbReference type="ARBA" id="ARBA00012787"/>
    </source>
</evidence>
<dbReference type="InterPro" id="IPR002501">
    <property type="entry name" value="PsdUridine_synth_N"/>
</dbReference>
<keyword evidence="4" id="KW-0413">Isomerase</keyword>
<evidence type="ECO:0000256" key="3">
    <source>
        <dbReference type="ARBA" id="ARBA00022694"/>
    </source>
</evidence>
<dbReference type="PANTHER" id="PTHR13767">
    <property type="entry name" value="TRNA-PSEUDOURIDINE SYNTHASE"/>
    <property type="match status" value="1"/>
</dbReference>
<comment type="caution">
    <text evidence="7">The sequence shown here is derived from an EMBL/GenBank/DDBJ whole genome shotgun (WGS) entry which is preliminary data.</text>
</comment>
<proteinExistence type="inferred from homology"/>
<dbReference type="Pfam" id="PF01509">
    <property type="entry name" value="TruB_N"/>
    <property type="match status" value="1"/>
</dbReference>
<sequence>MPFDPPMMPRPRNGELPSRWDGPNGTVVLVTKPKEWTSFTVSGKLRRIIKVKKVGHAGTLDPMASGLLIVGGEKLYDKARRRETMELSPRRISIFQFDVKHSFDDRQNLIFQVVCSKGTYIISLCADLAKALGSYAHCSPARFNRYVFYQPGFLYKLDSLRFLLWGSGEYFANDAWEFNELEAAITKNYF</sequence>
<dbReference type="EMBL" id="CAKOAT010547376">
    <property type="protein sequence ID" value="CAH8382251.1"/>
    <property type="molecule type" value="Genomic_DNA"/>
</dbReference>
<dbReference type="PANTHER" id="PTHR13767:SF2">
    <property type="entry name" value="PSEUDOURIDYLATE SYNTHASE TRUB1"/>
    <property type="match status" value="1"/>
</dbReference>
<comment type="similarity">
    <text evidence="1">Belongs to the pseudouridine synthase TruB family.</text>
</comment>
<feature type="region of interest" description="Disordered" evidence="5">
    <location>
        <begin position="1"/>
        <end position="20"/>
    </location>
</feature>
<evidence type="ECO:0000313" key="7">
    <source>
        <dbReference type="EMBL" id="CAH8382251.1"/>
    </source>
</evidence>
<evidence type="ECO:0000256" key="4">
    <source>
        <dbReference type="ARBA" id="ARBA00023235"/>
    </source>
</evidence>
<dbReference type="EC" id="5.4.99.25" evidence="2"/>
<name>A0ABC8LFE5_ERUVS</name>
<dbReference type="GO" id="GO:0160148">
    <property type="term" value="F:tRNA pseudouridine(55) synthase activity"/>
    <property type="evidence" value="ECO:0007669"/>
    <property type="project" value="UniProtKB-EC"/>
</dbReference>
<organism evidence="7 8">
    <name type="scientific">Eruca vesicaria subsp. sativa</name>
    <name type="common">Garden rocket</name>
    <name type="synonym">Eruca sativa</name>
    <dbReference type="NCBI Taxonomy" id="29727"/>
    <lineage>
        <taxon>Eukaryota</taxon>
        <taxon>Viridiplantae</taxon>
        <taxon>Streptophyta</taxon>
        <taxon>Embryophyta</taxon>
        <taxon>Tracheophyta</taxon>
        <taxon>Spermatophyta</taxon>
        <taxon>Magnoliopsida</taxon>
        <taxon>eudicotyledons</taxon>
        <taxon>Gunneridae</taxon>
        <taxon>Pentapetalae</taxon>
        <taxon>rosids</taxon>
        <taxon>malvids</taxon>
        <taxon>Brassicales</taxon>
        <taxon>Brassicaceae</taxon>
        <taxon>Brassiceae</taxon>
        <taxon>Eruca</taxon>
    </lineage>
</organism>
<evidence type="ECO:0000259" key="6">
    <source>
        <dbReference type="Pfam" id="PF01509"/>
    </source>
</evidence>
<keyword evidence="3" id="KW-0819">tRNA processing</keyword>
<dbReference type="InterPro" id="IPR014780">
    <property type="entry name" value="tRNA_psdUridine_synth_TruB"/>
</dbReference>
<dbReference type="InterPro" id="IPR020103">
    <property type="entry name" value="PsdUridine_synth_cat_dom_sf"/>
</dbReference>